<dbReference type="RefSeq" id="WP_307472023.1">
    <property type="nucleotide sequence ID" value="NZ_JAUSUB010000002.1"/>
</dbReference>
<dbReference type="Proteomes" id="UP001238088">
    <property type="component" value="Unassembled WGS sequence"/>
</dbReference>
<comment type="caution">
    <text evidence="1">The sequence shown here is derived from an EMBL/GenBank/DDBJ whole genome shotgun (WGS) entry which is preliminary data.</text>
</comment>
<name>A0ABU0ACC1_9BACI</name>
<protein>
    <submittedName>
        <fullName evidence="1">Zn finger protein HypA/HybF involved in hydrogenase expression</fullName>
    </submittedName>
</protein>
<organism evidence="1 2">
    <name type="scientific">Cytobacillus purgationiresistens</name>
    <dbReference type="NCBI Taxonomy" id="863449"/>
    <lineage>
        <taxon>Bacteria</taxon>
        <taxon>Bacillati</taxon>
        <taxon>Bacillota</taxon>
        <taxon>Bacilli</taxon>
        <taxon>Bacillales</taxon>
        <taxon>Bacillaceae</taxon>
        <taxon>Cytobacillus</taxon>
    </lineage>
</organism>
<dbReference type="EMBL" id="JAUSUB010000002">
    <property type="protein sequence ID" value="MDQ0268902.1"/>
    <property type="molecule type" value="Genomic_DNA"/>
</dbReference>
<evidence type="ECO:0000313" key="2">
    <source>
        <dbReference type="Proteomes" id="UP001238088"/>
    </source>
</evidence>
<dbReference type="InterPro" id="IPR038500">
    <property type="entry name" value="Antitermination_sf"/>
</dbReference>
<keyword evidence="2" id="KW-1185">Reference proteome</keyword>
<evidence type="ECO:0000313" key="1">
    <source>
        <dbReference type="EMBL" id="MDQ0268902.1"/>
    </source>
</evidence>
<reference evidence="1 2" key="1">
    <citation type="submission" date="2023-07" db="EMBL/GenBank/DDBJ databases">
        <title>Genomic Encyclopedia of Type Strains, Phase IV (KMG-IV): sequencing the most valuable type-strain genomes for metagenomic binning, comparative biology and taxonomic classification.</title>
        <authorList>
            <person name="Goeker M."/>
        </authorList>
    </citation>
    <scope>NUCLEOTIDE SEQUENCE [LARGE SCALE GENOMIC DNA]</scope>
    <source>
        <strain evidence="1 2">DSM 23494</strain>
    </source>
</reference>
<sequence>MYEYEQEDYFEIDENFEFNTGINKLLDEEVEKRLAERVKNYQEAIDRDKKSQKTISDLRSDMHKLQLNLGAAEKTFKKEGADDTLRELLGGFKLGDEVWFVRRRYNRVQCDTCLGDGKVIAEFKGEEMKVQCPKCNGYGHNSDITKSVEKGIIKEIEMHTWANGKKFEVKMYIDPTTYKPGDTVSARTGEFFKTEEECEATLKEE</sequence>
<gene>
    <name evidence="1" type="ORF">J2S17_000771</name>
</gene>
<dbReference type="InterPro" id="IPR036410">
    <property type="entry name" value="HSP_DnaJ_Cys-rich_dom_sf"/>
</dbReference>
<dbReference type="Gene3D" id="1.10.274.110">
    <property type="match status" value="1"/>
</dbReference>
<proteinExistence type="predicted"/>
<accession>A0ABU0ACC1</accession>
<dbReference type="SUPFAM" id="SSF57938">
    <property type="entry name" value="DnaJ/Hsp40 cysteine-rich domain"/>
    <property type="match status" value="1"/>
</dbReference>